<dbReference type="PANTHER" id="PTHR21368">
    <property type="entry name" value="50S RIBOSOMAL PROTEIN L9"/>
    <property type="match status" value="1"/>
</dbReference>
<dbReference type="PROSITE" id="PS00651">
    <property type="entry name" value="RIBOSOMAL_L9"/>
    <property type="match status" value="1"/>
</dbReference>
<dbReference type="InterPro" id="IPR000244">
    <property type="entry name" value="Ribosomal_bL9"/>
</dbReference>
<dbReference type="InterPro" id="IPR020594">
    <property type="entry name" value="Ribosomal_bL9_bac/chp"/>
</dbReference>
<evidence type="ECO:0000313" key="11">
    <source>
        <dbReference type="Proteomes" id="UP001250932"/>
    </source>
</evidence>
<dbReference type="Proteomes" id="UP001250932">
    <property type="component" value="Unassembled WGS sequence"/>
</dbReference>
<name>A0ABU3K6W9_9BACT</name>
<keyword evidence="3 7" id="KW-0694">RNA-binding</keyword>
<feature type="compositionally biased region" description="Acidic residues" evidence="8">
    <location>
        <begin position="159"/>
        <end position="180"/>
    </location>
</feature>
<dbReference type="Gene3D" id="3.40.5.10">
    <property type="entry name" value="Ribosomal protein L9, N-terminal domain"/>
    <property type="match status" value="1"/>
</dbReference>
<keyword evidence="5 7" id="KW-0687">Ribonucleoprotein</keyword>
<proteinExistence type="inferred from homology"/>
<evidence type="ECO:0000256" key="5">
    <source>
        <dbReference type="ARBA" id="ARBA00023274"/>
    </source>
</evidence>
<dbReference type="Gene3D" id="3.10.430.100">
    <property type="entry name" value="Ribosomal protein L9, C-terminal domain"/>
    <property type="match status" value="1"/>
</dbReference>
<comment type="similarity">
    <text evidence="1 7">Belongs to the bacterial ribosomal protein bL9 family.</text>
</comment>
<evidence type="ECO:0000256" key="4">
    <source>
        <dbReference type="ARBA" id="ARBA00022980"/>
    </source>
</evidence>
<gene>
    <name evidence="7 10" type="primary">rplI</name>
    <name evidence="10" type="ORF">PPG34_06995</name>
</gene>
<sequence length="180" mass="19532">MKVILQENVDNLGYVGDILDVADGYARNFLLPRKKAAEANPRNVKALEHAKRVTGHKAKQVEEGMKGEAEKLSGVSLTFEVKAGKDGKLFGSITSKDIEERLLADGFEVDRRKIQLGQPLKELGTSAVAIKLFREISAQISVTLVKQGGDEAAAKNEDSESAEENESTETPDSDTESSQT</sequence>
<dbReference type="Pfam" id="PF03948">
    <property type="entry name" value="Ribosomal_L9_C"/>
    <property type="match status" value="1"/>
</dbReference>
<evidence type="ECO:0000313" key="10">
    <source>
        <dbReference type="EMBL" id="MDT7042095.1"/>
    </source>
</evidence>
<dbReference type="Pfam" id="PF01281">
    <property type="entry name" value="Ribosomal_L9_N"/>
    <property type="match status" value="1"/>
</dbReference>
<keyword evidence="2 7" id="KW-0699">rRNA-binding</keyword>
<dbReference type="SUPFAM" id="SSF55658">
    <property type="entry name" value="L9 N-domain-like"/>
    <property type="match status" value="1"/>
</dbReference>
<evidence type="ECO:0000259" key="9">
    <source>
        <dbReference type="PROSITE" id="PS00651"/>
    </source>
</evidence>
<dbReference type="InterPro" id="IPR009027">
    <property type="entry name" value="Ribosomal_bL9/RNase_H1_N"/>
</dbReference>
<feature type="compositionally biased region" description="Basic and acidic residues" evidence="8">
    <location>
        <begin position="148"/>
        <end position="158"/>
    </location>
</feature>
<evidence type="ECO:0000256" key="6">
    <source>
        <dbReference type="ARBA" id="ARBA00035292"/>
    </source>
</evidence>
<dbReference type="InterPro" id="IPR020070">
    <property type="entry name" value="Ribosomal_bL9_N"/>
</dbReference>
<feature type="region of interest" description="Disordered" evidence="8">
    <location>
        <begin position="148"/>
        <end position="180"/>
    </location>
</feature>
<dbReference type="RefSeq" id="WP_313832456.1">
    <property type="nucleotide sequence ID" value="NZ_JAQOUE010000001.1"/>
</dbReference>
<dbReference type="InterPro" id="IPR020069">
    <property type="entry name" value="Ribosomal_bL9_C"/>
</dbReference>
<protein>
    <recommendedName>
        <fullName evidence="6 7">Large ribosomal subunit protein bL9</fullName>
    </recommendedName>
</protein>
<dbReference type="InterPro" id="IPR036791">
    <property type="entry name" value="Ribosomal_bL9_C_sf"/>
</dbReference>
<comment type="function">
    <text evidence="7">Binds to the 23S rRNA.</text>
</comment>
<keyword evidence="11" id="KW-1185">Reference proteome</keyword>
<evidence type="ECO:0000256" key="8">
    <source>
        <dbReference type="SAM" id="MobiDB-lite"/>
    </source>
</evidence>
<dbReference type="SUPFAM" id="SSF55653">
    <property type="entry name" value="Ribosomal protein L9 C-domain"/>
    <property type="match status" value="1"/>
</dbReference>
<reference evidence="10 11" key="1">
    <citation type="journal article" date="2023" name="ISME J.">
        <title>Cultivation and genomic characterization of novel and ubiquitous marine nitrite-oxidizing bacteria from the Nitrospirales.</title>
        <authorList>
            <person name="Mueller A.J."/>
            <person name="Daebeler A."/>
            <person name="Herbold C.W."/>
            <person name="Kirkegaard R.H."/>
            <person name="Daims H."/>
        </authorList>
    </citation>
    <scope>NUCLEOTIDE SEQUENCE [LARGE SCALE GENOMIC DNA]</scope>
    <source>
        <strain evidence="10 11">EB</strain>
    </source>
</reference>
<dbReference type="HAMAP" id="MF_00503">
    <property type="entry name" value="Ribosomal_bL9"/>
    <property type="match status" value="1"/>
</dbReference>
<evidence type="ECO:0000256" key="3">
    <source>
        <dbReference type="ARBA" id="ARBA00022884"/>
    </source>
</evidence>
<evidence type="ECO:0000256" key="2">
    <source>
        <dbReference type="ARBA" id="ARBA00022730"/>
    </source>
</evidence>
<dbReference type="NCBIfam" id="TIGR00158">
    <property type="entry name" value="L9"/>
    <property type="match status" value="1"/>
</dbReference>
<organism evidence="10 11">
    <name type="scientific">Candidatus Nitronereus thalassa</name>
    <dbReference type="NCBI Taxonomy" id="3020898"/>
    <lineage>
        <taxon>Bacteria</taxon>
        <taxon>Pseudomonadati</taxon>
        <taxon>Nitrospirota</taxon>
        <taxon>Nitrospiria</taxon>
        <taxon>Nitrospirales</taxon>
        <taxon>Nitrospiraceae</taxon>
        <taxon>Candidatus Nitronereus</taxon>
    </lineage>
</organism>
<evidence type="ECO:0000256" key="7">
    <source>
        <dbReference type="HAMAP-Rule" id="MF_00503"/>
    </source>
</evidence>
<evidence type="ECO:0000256" key="1">
    <source>
        <dbReference type="ARBA" id="ARBA00010605"/>
    </source>
</evidence>
<accession>A0ABU3K6W9</accession>
<dbReference type="EMBL" id="JAQOUE010000001">
    <property type="protein sequence ID" value="MDT7042095.1"/>
    <property type="molecule type" value="Genomic_DNA"/>
</dbReference>
<dbReference type="InterPro" id="IPR036935">
    <property type="entry name" value="Ribosomal_bL9_N_sf"/>
</dbReference>
<feature type="domain" description="Ribosomal protein L9" evidence="9">
    <location>
        <begin position="13"/>
        <end position="40"/>
    </location>
</feature>
<keyword evidence="4 7" id="KW-0689">Ribosomal protein</keyword>
<dbReference type="GO" id="GO:0005840">
    <property type="term" value="C:ribosome"/>
    <property type="evidence" value="ECO:0007669"/>
    <property type="project" value="UniProtKB-KW"/>
</dbReference>
<comment type="caution">
    <text evidence="10">The sequence shown here is derived from an EMBL/GenBank/DDBJ whole genome shotgun (WGS) entry which is preliminary data.</text>
</comment>